<accession>A0A7J3X9J4</accession>
<dbReference type="GO" id="GO:0042301">
    <property type="term" value="F:phosphate ion binding"/>
    <property type="evidence" value="ECO:0007669"/>
    <property type="project" value="InterPro"/>
</dbReference>
<dbReference type="PIRSF" id="PIRSF002756">
    <property type="entry name" value="PstS"/>
    <property type="match status" value="1"/>
</dbReference>
<sequence length="407" mass="43614">MGCPKYPWSKISNLYITPSLLNRAMKNKQLIAAVVAAAVLVALLAFTLLRQPAPPPAGSPPSAPSSSSQPQQAPVVLLGSGATFPMEQIIAWAVQVKKVHPWISIEYGGGGTGKGQSDFLQGVVDFAGSDVPLKTSDWEKARNLYGGVLQVPIILGGVAVVYNIPELPPDYNLRLTGEVLADILLGGIEYWDDPRIAELNPGVELPHQRIVFVHRSESSGTTEVFTAYLSKVSSEWRSRVGAGKVVSWPLDALGRGVGALGNPGVAQAVKNTPYSIGYVELAYTKGLGVAALRNKAGEYVVPSKESVTKAAEALPQINPAEDLSKLNILHALLDSEKPGAYPIVSLSYLLVKTPPAYTPEKARALYIFLEHVLGEGQEEKNLVEGYAPLPKPLRETLLAALRDFERA</sequence>
<gene>
    <name evidence="7" type="primary">pstS</name>
    <name evidence="7" type="ORF">ENM88_08200</name>
</gene>
<dbReference type="EMBL" id="DRZM01000227">
    <property type="protein sequence ID" value="HHP05705.1"/>
    <property type="molecule type" value="Genomic_DNA"/>
</dbReference>
<evidence type="ECO:0000256" key="3">
    <source>
        <dbReference type="ARBA" id="ARBA00022592"/>
    </source>
</evidence>
<keyword evidence="5" id="KW-0472">Membrane</keyword>
<organism evidence="7">
    <name type="scientific">Thermofilum pendens</name>
    <dbReference type="NCBI Taxonomy" id="2269"/>
    <lineage>
        <taxon>Archaea</taxon>
        <taxon>Thermoproteota</taxon>
        <taxon>Thermoprotei</taxon>
        <taxon>Thermofilales</taxon>
        <taxon>Thermofilaceae</taxon>
        <taxon>Thermofilum</taxon>
    </lineage>
</organism>
<reference evidence="7" key="1">
    <citation type="journal article" date="2020" name="mSystems">
        <title>Genome- and Community-Level Interaction Insights into Carbon Utilization and Element Cycling Functions of Hydrothermarchaeota in Hydrothermal Sediment.</title>
        <authorList>
            <person name="Zhou Z."/>
            <person name="Liu Y."/>
            <person name="Xu W."/>
            <person name="Pan J."/>
            <person name="Luo Z.H."/>
            <person name="Li M."/>
        </authorList>
    </citation>
    <scope>NUCLEOTIDE SEQUENCE [LARGE SCALE GENOMIC DNA]</scope>
    <source>
        <strain evidence="7">SpSt-1125</strain>
    </source>
</reference>
<dbReference type="GO" id="GO:0035435">
    <property type="term" value="P:phosphate ion transmembrane transport"/>
    <property type="evidence" value="ECO:0007669"/>
    <property type="project" value="InterPro"/>
</dbReference>
<dbReference type="InterPro" id="IPR005673">
    <property type="entry name" value="ABC_phos-bd_PstS"/>
</dbReference>
<evidence type="ECO:0000256" key="1">
    <source>
        <dbReference type="ARBA" id="ARBA00008725"/>
    </source>
</evidence>
<evidence type="ECO:0000256" key="2">
    <source>
        <dbReference type="ARBA" id="ARBA00022448"/>
    </source>
</evidence>
<dbReference type="PANTHER" id="PTHR42996:SF1">
    <property type="entry name" value="PHOSPHATE-BINDING PROTEIN PSTS"/>
    <property type="match status" value="1"/>
</dbReference>
<dbReference type="GO" id="GO:0043190">
    <property type="term" value="C:ATP-binding cassette (ABC) transporter complex"/>
    <property type="evidence" value="ECO:0007669"/>
    <property type="project" value="InterPro"/>
</dbReference>
<keyword evidence="5" id="KW-1133">Transmembrane helix</keyword>
<feature type="domain" description="PBP" evidence="6">
    <location>
        <begin position="69"/>
        <end position="364"/>
    </location>
</feature>
<comment type="caution">
    <text evidence="7">The sequence shown here is derived from an EMBL/GenBank/DDBJ whole genome shotgun (WGS) entry which is preliminary data.</text>
</comment>
<dbReference type="CDD" id="cd13565">
    <property type="entry name" value="PBP2_PstS"/>
    <property type="match status" value="1"/>
</dbReference>
<dbReference type="InterPro" id="IPR050962">
    <property type="entry name" value="Phosphate-bind_PstS"/>
</dbReference>
<comment type="similarity">
    <text evidence="1 4">Belongs to the PstS family.</text>
</comment>
<keyword evidence="2 4" id="KW-0813">Transport</keyword>
<protein>
    <recommendedName>
        <fullName evidence="4">Phosphate-binding protein</fullName>
    </recommendedName>
</protein>
<evidence type="ECO:0000256" key="4">
    <source>
        <dbReference type="PIRNR" id="PIRNR002756"/>
    </source>
</evidence>
<dbReference type="AlphaFoldDB" id="A0A7J3X9J4"/>
<dbReference type="InterPro" id="IPR024370">
    <property type="entry name" value="PBP_domain"/>
</dbReference>
<dbReference type="Gene3D" id="3.40.190.10">
    <property type="entry name" value="Periplasmic binding protein-like II"/>
    <property type="match status" value="2"/>
</dbReference>
<evidence type="ECO:0000259" key="6">
    <source>
        <dbReference type="Pfam" id="PF12849"/>
    </source>
</evidence>
<dbReference type="PANTHER" id="PTHR42996">
    <property type="entry name" value="PHOSPHATE-BINDING PROTEIN PSTS"/>
    <property type="match status" value="1"/>
</dbReference>
<name>A0A7J3X9J4_THEPE</name>
<evidence type="ECO:0000256" key="5">
    <source>
        <dbReference type="SAM" id="Phobius"/>
    </source>
</evidence>
<feature type="transmembrane region" description="Helical" evidence="5">
    <location>
        <begin position="30"/>
        <end position="49"/>
    </location>
</feature>
<dbReference type="Pfam" id="PF12849">
    <property type="entry name" value="PBP_like_2"/>
    <property type="match status" value="1"/>
</dbReference>
<keyword evidence="5" id="KW-0812">Transmembrane</keyword>
<dbReference type="SUPFAM" id="SSF53850">
    <property type="entry name" value="Periplasmic binding protein-like II"/>
    <property type="match status" value="1"/>
</dbReference>
<evidence type="ECO:0000313" key="7">
    <source>
        <dbReference type="EMBL" id="HHP05705.1"/>
    </source>
</evidence>
<proteinExistence type="inferred from homology"/>
<keyword evidence="3 4" id="KW-0592">Phosphate transport</keyword>
<dbReference type="NCBIfam" id="TIGR00975">
    <property type="entry name" value="3a0107s03"/>
    <property type="match status" value="1"/>
</dbReference>